<dbReference type="NCBIfam" id="NF037995">
    <property type="entry name" value="TRAP_S1"/>
    <property type="match status" value="1"/>
</dbReference>
<dbReference type="EMBL" id="CP021112">
    <property type="protein sequence ID" value="ARQ01410.1"/>
    <property type="molecule type" value="Genomic_DNA"/>
</dbReference>
<keyword evidence="2" id="KW-1185">Reference proteome</keyword>
<dbReference type="RefSeq" id="WP_086089804.1">
    <property type="nucleotide sequence ID" value="NZ_CP021112.1"/>
</dbReference>
<proteinExistence type="predicted"/>
<dbReference type="PANTHER" id="PTHR33376">
    <property type="match status" value="1"/>
</dbReference>
<dbReference type="SUPFAM" id="SSF53850">
    <property type="entry name" value="Periplasmic binding protein-like II"/>
    <property type="match status" value="1"/>
</dbReference>
<accession>A0A1W6ZVR6</accession>
<sequence length="338" mass="37284">MMVRFALILLASCLAIALDLPRSQAQETTLTFSHFLGPSSFFQLDVAEPFAKELEAKTGGRVKVKIFNGTDPQGKVTEQATQVKNGTVDIALGLRGAEGDRFPGSSVIELPFLVPDALRGSKALWSLYQDGTLADEYKDFKVLALFVHNPGLIHTSNKKVLELSDLKGLRLRSPNKTVSTALEYVGAVPVLLQVNDVMPAVKEGKIDGIVTNWGNPLQGFNDYMKHHTDTQFYTSAFFIVMNRAKFDSLPKDVQAVIDSMSGEVWSAKFGPLWDKWDKPVRDGAAGPGHEVIVPDEAVMAQWREGLRPVTESYLETLSKSFPGARQAYEKLSAQLRRN</sequence>
<dbReference type="Proteomes" id="UP000194137">
    <property type="component" value="Chromosome"/>
</dbReference>
<dbReference type="InterPro" id="IPR018389">
    <property type="entry name" value="DctP_fam"/>
</dbReference>
<reference evidence="1 2" key="1">
    <citation type="submission" date="2017-05" db="EMBL/GenBank/DDBJ databases">
        <title>Full genome sequence of Pseudorhodoplanes sinuspersici.</title>
        <authorList>
            <person name="Dastgheib S.M.M."/>
            <person name="Shavandi M."/>
            <person name="Tirandaz H."/>
        </authorList>
    </citation>
    <scope>NUCLEOTIDE SEQUENCE [LARGE SCALE GENOMIC DNA]</scope>
    <source>
        <strain evidence="1 2">RIPI110</strain>
    </source>
</reference>
<evidence type="ECO:0000313" key="2">
    <source>
        <dbReference type="Proteomes" id="UP000194137"/>
    </source>
</evidence>
<dbReference type="Gene3D" id="3.40.190.170">
    <property type="entry name" value="Bacterial extracellular solute-binding protein, family 7"/>
    <property type="match status" value="1"/>
</dbReference>
<evidence type="ECO:0000313" key="1">
    <source>
        <dbReference type="EMBL" id="ARQ01410.1"/>
    </source>
</evidence>
<dbReference type="PANTHER" id="PTHR33376:SF15">
    <property type="entry name" value="BLL6794 PROTEIN"/>
    <property type="match status" value="1"/>
</dbReference>
<dbReference type="GO" id="GO:0055085">
    <property type="term" value="P:transmembrane transport"/>
    <property type="evidence" value="ECO:0007669"/>
    <property type="project" value="InterPro"/>
</dbReference>
<dbReference type="OrthoDB" id="6073716at2"/>
<dbReference type="STRING" id="1235591.CAK95_21605"/>
<dbReference type="AlphaFoldDB" id="A0A1W6ZVR6"/>
<gene>
    <name evidence="1" type="ORF">CAK95_21605</name>
</gene>
<protein>
    <submittedName>
        <fullName evidence="1">Uncharacterized protein</fullName>
    </submittedName>
</protein>
<name>A0A1W6ZVR6_9HYPH</name>
<dbReference type="Pfam" id="PF03480">
    <property type="entry name" value="DctP"/>
    <property type="match status" value="1"/>
</dbReference>
<dbReference type="CDD" id="cd13665">
    <property type="entry name" value="PBP2_TRAP_Dctp3_4"/>
    <property type="match status" value="1"/>
</dbReference>
<organism evidence="1 2">
    <name type="scientific">Pseudorhodoplanes sinuspersici</name>
    <dbReference type="NCBI Taxonomy" id="1235591"/>
    <lineage>
        <taxon>Bacteria</taxon>
        <taxon>Pseudomonadati</taxon>
        <taxon>Pseudomonadota</taxon>
        <taxon>Alphaproteobacteria</taxon>
        <taxon>Hyphomicrobiales</taxon>
        <taxon>Pseudorhodoplanes</taxon>
    </lineage>
</organism>
<dbReference type="InterPro" id="IPR038404">
    <property type="entry name" value="TRAP_DctP_sf"/>
</dbReference>
<dbReference type="KEGG" id="psin:CAK95_21605"/>